<feature type="compositionally biased region" description="Basic residues" evidence="1">
    <location>
        <begin position="55"/>
        <end position="67"/>
    </location>
</feature>
<feature type="compositionally biased region" description="Basic residues" evidence="1">
    <location>
        <begin position="33"/>
        <end position="42"/>
    </location>
</feature>
<sequence>MQLSSQSDGDEAIGKGLSPSRRIFSSLLSRSTSSRHRKKKQSQKQLSFDVGLANHQKRKSSKKQSKYRSLRSMLYGLNLKQEKEEAQRMKLLKQEKEKWGVRKEISCEEVDKEGLTEKRTERSSVMMISGDKGSDEDDGDANDVITETV</sequence>
<protein>
    <submittedName>
        <fullName evidence="3">Uncharacterized protein</fullName>
    </submittedName>
</protein>
<evidence type="ECO:0000256" key="1">
    <source>
        <dbReference type="SAM" id="MobiDB-lite"/>
    </source>
</evidence>
<name>A0AAF5PWV6_WUCBA</name>
<dbReference type="AlphaFoldDB" id="A0AAF5PWV6"/>
<feature type="compositionally biased region" description="Basic and acidic residues" evidence="1">
    <location>
        <begin position="112"/>
        <end position="122"/>
    </location>
</feature>
<dbReference type="Proteomes" id="UP000093561">
    <property type="component" value="Unassembled WGS sequence"/>
</dbReference>
<evidence type="ECO:0000313" key="3">
    <source>
        <dbReference type="WBParaSite" id="mrna-Wban_07085"/>
    </source>
</evidence>
<reference evidence="2" key="2">
    <citation type="journal article" date="2016" name="Mol. Ecol.">
        <title>Population genomics of the filarial nematode parasite Wuchereria bancrofti from mosquitoes.</title>
        <authorList>
            <person name="Small S.T."/>
            <person name="Reimer L.J."/>
            <person name="Tisch D.J."/>
            <person name="King C.L."/>
            <person name="Christensen B.M."/>
            <person name="Siba P.M."/>
            <person name="Kazura J.W."/>
            <person name="Serre D."/>
            <person name="Zimmerman P.A."/>
        </authorList>
    </citation>
    <scope>NUCLEOTIDE SEQUENCE</scope>
    <source>
        <strain evidence="2">pt0022</strain>
    </source>
</reference>
<feature type="region of interest" description="Disordered" evidence="1">
    <location>
        <begin position="27"/>
        <end position="67"/>
    </location>
</feature>
<feature type="region of interest" description="Disordered" evidence="1">
    <location>
        <begin position="112"/>
        <end position="149"/>
    </location>
</feature>
<proteinExistence type="predicted"/>
<reference evidence="3" key="3">
    <citation type="submission" date="2024-02" db="UniProtKB">
        <authorList>
            <consortium name="WormBaseParasite"/>
        </authorList>
    </citation>
    <scope>IDENTIFICATION</scope>
    <source>
        <strain evidence="3">pt0022</strain>
    </source>
</reference>
<reference evidence="2" key="1">
    <citation type="submission" date="2015-03" db="EMBL/GenBank/DDBJ databases">
        <title>Wuchereria bancrofti Genome Sequencing Papua New Guinea Strain.</title>
        <authorList>
            <person name="Small S.T."/>
            <person name="Serre D."/>
            <person name="Zimmerman P.A."/>
        </authorList>
    </citation>
    <scope>NUCLEOTIDE SEQUENCE [LARGE SCALE GENOMIC DNA]</scope>
    <source>
        <strain evidence="2">pt0022</strain>
    </source>
</reference>
<dbReference type="WBParaSite" id="mrna-Wban_07085">
    <property type="protein sequence ID" value="mrna-Wban_07085"/>
    <property type="gene ID" value="Wban_07085"/>
</dbReference>
<organism evidence="2 3">
    <name type="scientific">Wuchereria bancrofti</name>
    <dbReference type="NCBI Taxonomy" id="6293"/>
    <lineage>
        <taxon>Eukaryota</taxon>
        <taxon>Metazoa</taxon>
        <taxon>Ecdysozoa</taxon>
        <taxon>Nematoda</taxon>
        <taxon>Chromadorea</taxon>
        <taxon>Rhabditida</taxon>
        <taxon>Spirurina</taxon>
        <taxon>Spiruromorpha</taxon>
        <taxon>Filarioidea</taxon>
        <taxon>Onchocercidae</taxon>
        <taxon>Wuchereria</taxon>
    </lineage>
</organism>
<accession>A0AAF5PWV6</accession>
<evidence type="ECO:0000313" key="2">
    <source>
        <dbReference type="Proteomes" id="UP000093561"/>
    </source>
</evidence>